<feature type="region of interest" description="Disordered" evidence="4">
    <location>
        <begin position="1991"/>
        <end position="2111"/>
    </location>
</feature>
<feature type="region of interest" description="Disordered" evidence="4">
    <location>
        <begin position="179"/>
        <end position="200"/>
    </location>
</feature>
<dbReference type="SMART" id="SM00320">
    <property type="entry name" value="WD40"/>
    <property type="match status" value="8"/>
</dbReference>
<dbReference type="InterPro" id="IPR036322">
    <property type="entry name" value="WD40_repeat_dom_sf"/>
</dbReference>
<feature type="region of interest" description="Disordered" evidence="4">
    <location>
        <begin position="1604"/>
        <end position="1628"/>
    </location>
</feature>
<keyword evidence="1 3" id="KW-0853">WD repeat</keyword>
<name>A0A836H2H4_9TRYP</name>
<dbReference type="PROSITE" id="PS50082">
    <property type="entry name" value="WD_REPEATS_2"/>
    <property type="match status" value="3"/>
</dbReference>
<gene>
    <name evidence="5" type="ORF">JKF63_01055</name>
</gene>
<evidence type="ECO:0000256" key="3">
    <source>
        <dbReference type="PROSITE-ProRule" id="PRU00221"/>
    </source>
</evidence>
<evidence type="ECO:0000313" key="5">
    <source>
        <dbReference type="EMBL" id="KAG5492477.1"/>
    </source>
</evidence>
<feature type="region of interest" description="Disordered" evidence="4">
    <location>
        <begin position="1245"/>
        <end position="1266"/>
    </location>
</feature>
<dbReference type="Proteomes" id="UP000674318">
    <property type="component" value="Chromosome 35"/>
</dbReference>
<sequence length="2111" mass="224246">MDSSTLETLATSLAPADLFLDSTAPGRPDLTSLHLEDAPAYHDDWSPQNPLIHLLFHRDIITHLVWCSAGCRYLTGGADGAVKLWRSEVQSRAPPLLKTSSSVKRNVLIPEVHVTTLGGPVTDLRVSEKDVGNSEVAVIASTDGTLTLCRTGTGEVIRTLRGVRGESLSVFSETTVPQGGSAHAGLNSARPGKGVNAGSPAEVDRQLANRFSRTPTWYAADAYSSQFAAAADNVVVRRPVYMVRAYKSEAREVLAGPSSEYFKGLRTVAPTYEHLAPHVEKISDILAQFSLAPTTTTHTGPLAEHRQWYASAIALAAAPPVIHASKPSSNGVSLPPSALDPFLLLGFPQGLLQVYVLPQRWFSLHQHGETRLDPPAVRTPVFSGLLHTAAVLCVDVIRSRDVVISVSEDGTTQLRRLSCLHVPLRQLGVAISLPREVTSVAPSPSMGASSSSTRRQRLANTEGHSRFITCCCVDGEQQLLVTGSTDHSLCWWSLTTGSSSSPIRVVSLRDLAGSKGSSRETHSSLSNTLAPEVRGGYPVGVSFFRRGRSASYGKSASPVVVDPDDGVSSSASPTSSSVPLLLLVLDTERGVRIFDALSAKLITYAFDSRPAGATTAGVSSGSFNKMIQGASVARYDCANGVERVLVGGRCLVSWYVANSAESGVTRGHTTPIIFTGWCASLRCVVTADVNHILLWQLHAEEQEEPIAKVLRAWFFPTGIRSVALCDTSVTDDAVHPHRPSLIIAHASETSIGEYDCLLQDSSTHLGTSRLPQPRILRQLRVNSGVSVDALVTATVVASTNTPASKARTAEGPTTYALAACHSMRRTADEELYDVSEDGRLCVYPLRWSSATSAPGSDCTLVGVRGATELIAPQRSLRLYKSDNGDSSIIAGVLGLPCVNRLVLGGRRVLYSASLCSTTTSALPCQPLPLSVQALQPVALFPGPLISLDDSAAIDTVDDGTAEQAIGDTGVAPVLTDLSITGFLSRLVHISHDTAAGAPDNAERPACLVLSGSNDGLLQLWDVQHDRELWQCCAVPTHEAITALTVHQCAVQCLVAVGDQSGVVTLLDLTKVVQSARLIVTAAARAPRHSLENVPEWSRWGLERVEAQMLERWLAHGDAICGILFTTAPAGASDKVATSLQLLTTGEDSAVMVWALPSWTLQPGSPVLPNDELSGIPLFRPSERAHAKSCRLPINPMRVQTNRVRLPWAARQAYEPWRQQYVRRRLLGGKSTALSVALTRFYRNAKSSGGTAAGESKNVETSQEESEEEAKLIDRAWAVLSADVDALSRSFALPSAQGEASRPRTVVQAWCTSLSQSADAEFTDAALLRSSPATGHQPHFDKSGDSASCEVAKLSSVALGAEGGGVTPLFSSLIFAFADRCCDGRATGRRSPTRHQDASALAKSSSSVRECLRQAIRVVVRSSIEQASPLRASAAAVPPQQGSNTADGATRSSLTADPKAPSNKSTPLPGRPLFDSDAISGPVEVVCIEGSKASPHRTALSMALGDPPDGVTLNIPADEVVEDPGAMPQRHVGFTVSGDEHESAPSLAAAADFESQPVRQTITYHVGYSARAPLVWSSPMDRPGSSSEKHGRILRSTFENTGFETTIESSTSRLSGQLLPGGNETGNSQSLSTLTDAQHGGLSGGVAATVIQHVNRARRREKALQRLIALEQDDLHLQCHATARARPGAKRNQVGIDAMDPPVFRGGYVALGLPMRRMRKAPPVTKRAALLSTGKQPRTHTRSSLLQSVAPQSPAVNPQSTPQVVVADSYLMPVLARFGTSGLLTPSGRTAAASATRATNINATVASAGSTALSNSEHSLWYAERQRCREIAREKARLWNTQRVMKTLLAWTVTSAESSSDISESKGVMPEGGHIINITPSTDTATTASRTASPPILAVPEILELESPTADFLTPLTGTDSPVTEDVTMSPGASVQALTTLLHVAPTTAIDAAVPTGLPSRKTLQDEMLAAKLRMRQTVRLRATYQREQRARAASALSTEPLTAAEGGNDSSSNVDEELSIRDSDGLSEGQSGAEKPASAGAVRSGSHAKQVNSYQNVSAAASVSPMGKSGCAPRRALQPHEGAEPRRMATVPLPTATTRQELFGRNTRRRK</sequence>
<dbReference type="PANTHER" id="PTHR44019:SF8">
    <property type="entry name" value="POC1 CENTRIOLAR PROTEIN HOMOLOG"/>
    <property type="match status" value="1"/>
</dbReference>
<accession>A0A836H2H4</accession>
<reference evidence="5 6" key="1">
    <citation type="submission" date="2021-02" db="EMBL/GenBank/DDBJ databases">
        <title>Porcisia hertigi Genome sequencing and assembly.</title>
        <authorList>
            <person name="Almutairi H."/>
            <person name="Gatherer D."/>
        </authorList>
    </citation>
    <scope>NUCLEOTIDE SEQUENCE [LARGE SCALE GENOMIC DNA]</scope>
    <source>
        <strain evidence="5 6">C119</strain>
    </source>
</reference>
<dbReference type="InterPro" id="IPR001680">
    <property type="entry name" value="WD40_rpt"/>
</dbReference>
<feature type="repeat" description="WD" evidence="3">
    <location>
        <begin position="461"/>
        <end position="502"/>
    </location>
</feature>
<evidence type="ECO:0000256" key="2">
    <source>
        <dbReference type="ARBA" id="ARBA00022737"/>
    </source>
</evidence>
<dbReference type="SUPFAM" id="SSF50978">
    <property type="entry name" value="WD40 repeat-like"/>
    <property type="match status" value="2"/>
</dbReference>
<dbReference type="GeneID" id="94287181"/>
<dbReference type="InterPro" id="IPR050505">
    <property type="entry name" value="WDR55/POC1"/>
</dbReference>
<dbReference type="PANTHER" id="PTHR44019">
    <property type="entry name" value="WD REPEAT-CONTAINING PROTEIN 55"/>
    <property type="match status" value="1"/>
</dbReference>
<dbReference type="Pfam" id="PF00400">
    <property type="entry name" value="WD40"/>
    <property type="match status" value="2"/>
</dbReference>
<evidence type="ECO:0000313" key="6">
    <source>
        <dbReference type="Proteomes" id="UP000674318"/>
    </source>
</evidence>
<protein>
    <recommendedName>
        <fullName evidence="7">Guanine nucleotide-binding protein subunit beta-like protein</fullName>
    </recommendedName>
</protein>
<feature type="compositionally biased region" description="Polar residues" evidence="4">
    <location>
        <begin position="1439"/>
        <end position="1454"/>
    </location>
</feature>
<dbReference type="Gene3D" id="2.130.10.10">
    <property type="entry name" value="YVTN repeat-like/Quinoprotein amine dehydrogenase"/>
    <property type="match status" value="3"/>
</dbReference>
<dbReference type="InterPro" id="IPR015943">
    <property type="entry name" value="WD40/YVTN_repeat-like_dom_sf"/>
</dbReference>
<keyword evidence="2" id="KW-0677">Repeat</keyword>
<dbReference type="EMBL" id="JAFJZO010000035">
    <property type="protein sequence ID" value="KAG5492477.1"/>
    <property type="molecule type" value="Genomic_DNA"/>
</dbReference>
<feature type="repeat" description="WD" evidence="3">
    <location>
        <begin position="54"/>
        <end position="85"/>
    </location>
</feature>
<organism evidence="5 6">
    <name type="scientific">Porcisia hertigi</name>
    <dbReference type="NCBI Taxonomy" id="2761500"/>
    <lineage>
        <taxon>Eukaryota</taxon>
        <taxon>Discoba</taxon>
        <taxon>Euglenozoa</taxon>
        <taxon>Kinetoplastea</taxon>
        <taxon>Metakinetoplastina</taxon>
        <taxon>Trypanosomatida</taxon>
        <taxon>Trypanosomatidae</taxon>
        <taxon>Leishmaniinae</taxon>
        <taxon>Porcisia</taxon>
    </lineage>
</organism>
<feature type="compositionally biased region" description="Polar residues" evidence="4">
    <location>
        <begin position="1604"/>
        <end position="1614"/>
    </location>
</feature>
<feature type="repeat" description="WD" evidence="3">
    <location>
        <begin position="1007"/>
        <end position="1030"/>
    </location>
</feature>
<evidence type="ECO:0000256" key="1">
    <source>
        <dbReference type="ARBA" id="ARBA00022574"/>
    </source>
</evidence>
<dbReference type="RefSeq" id="XP_067753261.1">
    <property type="nucleotide sequence ID" value="XM_067897104.1"/>
</dbReference>
<keyword evidence="6" id="KW-1185">Reference proteome</keyword>
<proteinExistence type="predicted"/>
<feature type="compositionally biased region" description="Polar residues" evidence="4">
    <location>
        <begin position="2047"/>
        <end position="2061"/>
    </location>
</feature>
<evidence type="ECO:0008006" key="7">
    <source>
        <dbReference type="Google" id="ProtNLM"/>
    </source>
</evidence>
<comment type="caution">
    <text evidence="5">The sequence shown here is derived from an EMBL/GenBank/DDBJ whole genome shotgun (WGS) entry which is preliminary data.</text>
</comment>
<feature type="region of interest" description="Disordered" evidence="4">
    <location>
        <begin position="1428"/>
        <end position="1474"/>
    </location>
</feature>
<evidence type="ECO:0000256" key="4">
    <source>
        <dbReference type="SAM" id="MobiDB-lite"/>
    </source>
</evidence>
<dbReference type="OrthoDB" id="273340at2759"/>
<dbReference type="KEGG" id="phet:94287181"/>